<gene>
    <name evidence="2" type="ORF">RCL2_000290200</name>
    <name evidence="1" type="ORF">RclHR1_06670024</name>
</gene>
<dbReference type="EMBL" id="BLAL01000016">
    <property type="protein sequence ID" value="GES75467.1"/>
    <property type="molecule type" value="Genomic_DNA"/>
</dbReference>
<sequence>MEILGDSMHQSDMSINVNEIDENLKGLLDDESGTIPLYNNTPLPVTLLTKSQKRSAKKKACKKKKKVLQLQIPSGLDEKVVFIFNAESSEYTPSKPSDSRTITFNQSLLSPPFTFFEQLK</sequence>
<evidence type="ECO:0000313" key="3">
    <source>
        <dbReference type="Proteomes" id="UP000247702"/>
    </source>
</evidence>
<protein>
    <submittedName>
        <fullName evidence="1">Uncharacterized protein</fullName>
    </submittedName>
</protein>
<dbReference type="Proteomes" id="UP000247702">
    <property type="component" value="Unassembled WGS sequence"/>
</dbReference>
<evidence type="ECO:0000313" key="1">
    <source>
        <dbReference type="EMBL" id="GBC06184.1"/>
    </source>
</evidence>
<evidence type="ECO:0000313" key="2">
    <source>
        <dbReference type="EMBL" id="GES75467.1"/>
    </source>
</evidence>
<proteinExistence type="predicted"/>
<dbReference type="AlphaFoldDB" id="A0A2Z6RTU2"/>
<organism evidence="1 3">
    <name type="scientific">Rhizophagus clarus</name>
    <dbReference type="NCBI Taxonomy" id="94130"/>
    <lineage>
        <taxon>Eukaryota</taxon>
        <taxon>Fungi</taxon>
        <taxon>Fungi incertae sedis</taxon>
        <taxon>Mucoromycota</taxon>
        <taxon>Glomeromycotina</taxon>
        <taxon>Glomeromycetes</taxon>
        <taxon>Glomerales</taxon>
        <taxon>Glomeraceae</taxon>
        <taxon>Rhizophagus</taxon>
    </lineage>
</organism>
<keyword evidence="3" id="KW-1185">Reference proteome</keyword>
<accession>A0A2Z6RTU2</accession>
<reference evidence="1 3" key="1">
    <citation type="submission" date="2017-11" db="EMBL/GenBank/DDBJ databases">
        <title>The genome of Rhizophagus clarus HR1 reveals common genetic basis of auxotrophy among arbuscular mycorrhizal fungi.</title>
        <authorList>
            <person name="Kobayashi Y."/>
        </authorList>
    </citation>
    <scope>NUCLEOTIDE SEQUENCE [LARGE SCALE GENOMIC DNA]</scope>
    <source>
        <strain evidence="1 3">HR1</strain>
    </source>
</reference>
<comment type="caution">
    <text evidence="1">The sequence shown here is derived from an EMBL/GenBank/DDBJ whole genome shotgun (WGS) entry which is preliminary data.</text>
</comment>
<reference evidence="2" key="2">
    <citation type="submission" date="2019-10" db="EMBL/GenBank/DDBJ databases">
        <title>Conservation and host-specific expression of non-tandemly repeated heterogenous ribosome RNA gene in arbuscular mycorrhizal fungi.</title>
        <authorList>
            <person name="Maeda T."/>
            <person name="Kobayashi Y."/>
            <person name="Nakagawa T."/>
            <person name="Ezawa T."/>
            <person name="Yamaguchi K."/>
            <person name="Bino T."/>
            <person name="Nishimoto Y."/>
            <person name="Shigenobu S."/>
            <person name="Kawaguchi M."/>
        </authorList>
    </citation>
    <scope>NUCLEOTIDE SEQUENCE</scope>
    <source>
        <strain evidence="2">HR1</strain>
    </source>
</reference>
<dbReference type="EMBL" id="BEXD01004056">
    <property type="protein sequence ID" value="GBC06184.1"/>
    <property type="molecule type" value="Genomic_DNA"/>
</dbReference>
<name>A0A2Z6RTU2_9GLOM</name>
<dbReference type="Proteomes" id="UP000615446">
    <property type="component" value="Unassembled WGS sequence"/>
</dbReference>